<evidence type="ECO:0000256" key="4">
    <source>
        <dbReference type="PROSITE-ProRule" id="PRU00335"/>
    </source>
</evidence>
<dbReference type="InterPro" id="IPR041673">
    <property type="entry name" value="TetR_C_23"/>
</dbReference>
<evidence type="ECO:0000256" key="2">
    <source>
        <dbReference type="ARBA" id="ARBA00023125"/>
    </source>
</evidence>
<keyword evidence="3" id="KW-0804">Transcription</keyword>
<evidence type="ECO:0000256" key="1">
    <source>
        <dbReference type="ARBA" id="ARBA00023015"/>
    </source>
</evidence>
<dbReference type="SUPFAM" id="SSF48498">
    <property type="entry name" value="Tetracyclin repressor-like, C-terminal domain"/>
    <property type="match status" value="1"/>
</dbReference>
<organism evidence="6 7">
    <name type="scientific">Isoptericola hypogeus</name>
    <dbReference type="NCBI Taxonomy" id="300179"/>
    <lineage>
        <taxon>Bacteria</taxon>
        <taxon>Bacillati</taxon>
        <taxon>Actinomycetota</taxon>
        <taxon>Actinomycetes</taxon>
        <taxon>Micrococcales</taxon>
        <taxon>Promicromonosporaceae</taxon>
        <taxon>Isoptericola</taxon>
    </lineage>
</organism>
<dbReference type="Pfam" id="PF00440">
    <property type="entry name" value="TetR_N"/>
    <property type="match status" value="1"/>
</dbReference>
<dbReference type="PANTHER" id="PTHR30055:SF234">
    <property type="entry name" value="HTH-TYPE TRANSCRIPTIONAL REGULATOR BETI"/>
    <property type="match status" value="1"/>
</dbReference>
<evidence type="ECO:0000313" key="7">
    <source>
        <dbReference type="Proteomes" id="UP001501138"/>
    </source>
</evidence>
<keyword evidence="2 4" id="KW-0238">DNA-binding</keyword>
<dbReference type="InterPro" id="IPR050109">
    <property type="entry name" value="HTH-type_TetR-like_transc_reg"/>
</dbReference>
<dbReference type="PANTHER" id="PTHR30055">
    <property type="entry name" value="HTH-TYPE TRANSCRIPTIONAL REGULATOR RUTR"/>
    <property type="match status" value="1"/>
</dbReference>
<protein>
    <submittedName>
        <fullName evidence="6">TetR family transcriptional regulator</fullName>
    </submittedName>
</protein>
<keyword evidence="1" id="KW-0805">Transcription regulation</keyword>
<accession>A0ABN2JIR8</accession>
<dbReference type="Proteomes" id="UP001501138">
    <property type="component" value="Unassembled WGS sequence"/>
</dbReference>
<dbReference type="PRINTS" id="PR00455">
    <property type="entry name" value="HTHTETR"/>
</dbReference>
<feature type="domain" description="HTH tetR-type" evidence="5">
    <location>
        <begin position="6"/>
        <end position="66"/>
    </location>
</feature>
<dbReference type="Pfam" id="PF17931">
    <property type="entry name" value="TetR_C_23"/>
    <property type="match status" value="1"/>
</dbReference>
<sequence>MTGPEGATRELVRGTALRMFRDRGYAATTMRAIAAEAGVATGVAYYWFGSKSDLIQELYLEVNEDHARRAATALDGVSGLGPRLRALWHAGLDAFDPSHDLGSELVAAAIRPGASESPFSSASSATARLSRDLHAQVVQGPGVRVPAALREELPDLLWSAWLGVTLFWVHDGSPEQRRTRALVDRAAPLVARLVRIAGLPGVRSVVDDVVGLARQVRA</sequence>
<proteinExistence type="predicted"/>
<evidence type="ECO:0000256" key="3">
    <source>
        <dbReference type="ARBA" id="ARBA00023163"/>
    </source>
</evidence>
<feature type="DNA-binding region" description="H-T-H motif" evidence="4">
    <location>
        <begin position="29"/>
        <end position="48"/>
    </location>
</feature>
<dbReference type="RefSeq" id="WP_344248821.1">
    <property type="nucleotide sequence ID" value="NZ_BAAAPM010000005.1"/>
</dbReference>
<dbReference type="InterPro" id="IPR036271">
    <property type="entry name" value="Tet_transcr_reg_TetR-rel_C_sf"/>
</dbReference>
<evidence type="ECO:0000313" key="6">
    <source>
        <dbReference type="EMBL" id="GAA1728683.1"/>
    </source>
</evidence>
<dbReference type="PROSITE" id="PS50977">
    <property type="entry name" value="HTH_TETR_2"/>
    <property type="match status" value="1"/>
</dbReference>
<dbReference type="InterPro" id="IPR009057">
    <property type="entry name" value="Homeodomain-like_sf"/>
</dbReference>
<reference evidence="6 7" key="1">
    <citation type="journal article" date="2019" name="Int. J. Syst. Evol. Microbiol.">
        <title>The Global Catalogue of Microorganisms (GCM) 10K type strain sequencing project: providing services to taxonomists for standard genome sequencing and annotation.</title>
        <authorList>
            <consortium name="The Broad Institute Genomics Platform"/>
            <consortium name="The Broad Institute Genome Sequencing Center for Infectious Disease"/>
            <person name="Wu L."/>
            <person name="Ma J."/>
        </authorList>
    </citation>
    <scope>NUCLEOTIDE SEQUENCE [LARGE SCALE GENOMIC DNA]</scope>
    <source>
        <strain evidence="6 7">JCM 15589</strain>
    </source>
</reference>
<dbReference type="InterPro" id="IPR001647">
    <property type="entry name" value="HTH_TetR"/>
</dbReference>
<keyword evidence="7" id="KW-1185">Reference proteome</keyword>
<dbReference type="SUPFAM" id="SSF46689">
    <property type="entry name" value="Homeodomain-like"/>
    <property type="match status" value="1"/>
</dbReference>
<dbReference type="Gene3D" id="1.10.357.10">
    <property type="entry name" value="Tetracycline Repressor, domain 2"/>
    <property type="match status" value="1"/>
</dbReference>
<dbReference type="EMBL" id="BAAAPM010000005">
    <property type="protein sequence ID" value="GAA1728683.1"/>
    <property type="molecule type" value="Genomic_DNA"/>
</dbReference>
<comment type="caution">
    <text evidence="6">The sequence shown here is derived from an EMBL/GenBank/DDBJ whole genome shotgun (WGS) entry which is preliminary data.</text>
</comment>
<gene>
    <name evidence="6" type="ORF">GCM10009809_25340</name>
</gene>
<name>A0ABN2JIR8_9MICO</name>
<evidence type="ECO:0000259" key="5">
    <source>
        <dbReference type="PROSITE" id="PS50977"/>
    </source>
</evidence>